<name>A0ABT5TWG4_9MICO</name>
<reference evidence="1" key="1">
    <citation type="submission" date="2023-02" db="EMBL/GenBank/DDBJ databases">
        <title>Georgenia sp.10Sc9-8, isolated from a soil sample collected from the Taklamakan desert.</title>
        <authorList>
            <person name="Liu S."/>
        </authorList>
    </citation>
    <scope>NUCLEOTIDE SEQUENCE</scope>
    <source>
        <strain evidence="1">10Sc9-8</strain>
    </source>
</reference>
<evidence type="ECO:0000313" key="2">
    <source>
        <dbReference type="Proteomes" id="UP001165561"/>
    </source>
</evidence>
<comment type="caution">
    <text evidence="1">The sequence shown here is derived from an EMBL/GenBank/DDBJ whole genome shotgun (WGS) entry which is preliminary data.</text>
</comment>
<organism evidence="1 2">
    <name type="scientific">Georgenia halotolerans</name>
    <dbReference type="NCBI Taxonomy" id="3028317"/>
    <lineage>
        <taxon>Bacteria</taxon>
        <taxon>Bacillati</taxon>
        <taxon>Actinomycetota</taxon>
        <taxon>Actinomycetes</taxon>
        <taxon>Micrococcales</taxon>
        <taxon>Bogoriellaceae</taxon>
        <taxon>Georgenia</taxon>
    </lineage>
</organism>
<dbReference type="EMBL" id="JARACI010000584">
    <property type="protein sequence ID" value="MDD9205629.1"/>
    <property type="molecule type" value="Genomic_DNA"/>
</dbReference>
<accession>A0ABT5TWG4</accession>
<feature type="non-terminal residue" evidence="1">
    <location>
        <position position="1"/>
    </location>
</feature>
<dbReference type="Proteomes" id="UP001165561">
    <property type="component" value="Unassembled WGS sequence"/>
</dbReference>
<evidence type="ECO:0000313" key="1">
    <source>
        <dbReference type="EMBL" id="MDD9205629.1"/>
    </source>
</evidence>
<protein>
    <submittedName>
        <fullName evidence="1">Uncharacterized protein</fullName>
    </submittedName>
</protein>
<proteinExistence type="predicted"/>
<gene>
    <name evidence="1" type="ORF">PU560_03990</name>
</gene>
<keyword evidence="2" id="KW-1185">Reference proteome</keyword>
<sequence>GVDTFGGRRGVPYRATAELALAAALALDEERLGYYANPSATERLIYAFGEFYTVEGPFAVGDCVIVTTNARSCGIRAEDFPASVGFMRIVNASDGTWTVEEYNIIADWTPAGGR</sequence>